<feature type="compositionally biased region" description="Polar residues" evidence="13">
    <location>
        <begin position="327"/>
        <end position="339"/>
    </location>
</feature>
<evidence type="ECO:0000256" key="11">
    <source>
        <dbReference type="ARBA" id="ARBA00023306"/>
    </source>
</evidence>
<dbReference type="AlphaFoldDB" id="A0A8J4U8H7"/>
<dbReference type="GO" id="GO:0005876">
    <property type="term" value="C:spindle microtubule"/>
    <property type="evidence" value="ECO:0007669"/>
    <property type="project" value="TreeGrafter"/>
</dbReference>
<comment type="subcellular location">
    <subcellularLocation>
        <location evidence="2">Chromosome</location>
        <location evidence="2">Centromere</location>
        <location evidence="2">Kinetochore</location>
    </subcellularLocation>
    <subcellularLocation>
        <location evidence="1">Cytoplasm</location>
        <location evidence="1">Cytoskeleton</location>
        <location evidence="1">Spindle</location>
    </subcellularLocation>
</comment>
<evidence type="ECO:0000256" key="9">
    <source>
        <dbReference type="ARBA" id="ARBA00022838"/>
    </source>
</evidence>
<feature type="compositionally biased region" description="Polar residues" evidence="13">
    <location>
        <begin position="487"/>
        <end position="500"/>
    </location>
</feature>
<evidence type="ECO:0000256" key="5">
    <source>
        <dbReference type="ARBA" id="ARBA00022490"/>
    </source>
</evidence>
<keyword evidence="7" id="KW-0493">Microtubule</keyword>
<name>A0A8J4U8H7_CLAMG</name>
<evidence type="ECO:0000256" key="6">
    <source>
        <dbReference type="ARBA" id="ARBA00022618"/>
    </source>
</evidence>
<keyword evidence="4" id="KW-0158">Chromosome</keyword>
<evidence type="ECO:0000256" key="10">
    <source>
        <dbReference type="ARBA" id="ARBA00023212"/>
    </source>
</evidence>
<keyword evidence="15" id="KW-1185">Reference proteome</keyword>
<comment type="caution">
    <text evidence="14">The sequence shown here is derived from an EMBL/GenBank/DDBJ whole genome shotgun (WGS) entry which is preliminary data.</text>
</comment>
<organism evidence="14 15">
    <name type="scientific">Clarias magur</name>
    <name type="common">Asian catfish</name>
    <name type="synonym">Macropteronotus magur</name>
    <dbReference type="NCBI Taxonomy" id="1594786"/>
    <lineage>
        <taxon>Eukaryota</taxon>
        <taxon>Metazoa</taxon>
        <taxon>Chordata</taxon>
        <taxon>Craniata</taxon>
        <taxon>Vertebrata</taxon>
        <taxon>Euteleostomi</taxon>
        <taxon>Actinopterygii</taxon>
        <taxon>Neopterygii</taxon>
        <taxon>Teleostei</taxon>
        <taxon>Ostariophysi</taxon>
        <taxon>Siluriformes</taxon>
        <taxon>Clariidae</taxon>
        <taxon>Clarias</taxon>
    </lineage>
</organism>
<keyword evidence="12" id="KW-0137">Centromere</keyword>
<dbReference type="GO" id="GO:0000940">
    <property type="term" value="C:outer kinetochore"/>
    <property type="evidence" value="ECO:0007669"/>
    <property type="project" value="InterPro"/>
</dbReference>
<sequence>MDTSTRFFAKLRSLAVLLDTERANLEHTAGQNLDDDGTESDAVKALHELHSDVRQLKKQVQSQLASQEGGSNDLRCFIKACMVLKQRTTEDIEQIQRHYGKYGYKPHKAFLKPEVNCKGEADERSSVDDEPEGALSEETAGDEKGPVEAPECETPEKMPLPAVDQMRTPQLSDFGLSALHLQTMLGNSQMSQFAPALALTPPPLILKMQESQPKTPKCSLSMDEEALTPRLEDFGITESTMCFNNDFTMDLFRKKPPKDRQTNSTTQEIAQRPPHSLPTAPSFVTPGRLSSDSMESPEVPVFSTLDIKINRHPSQSYSVQDGVCDSESPSRQSAANTTPELPKFETPYISKLISARKETEQNQGWCFKGSLKSTSCHAEGPSVKVSSYEMPQMPVSLSQMEDTTPEMPRLQSYFGSTLPCVGAANQSAVTEPPGPLQQADEHTQDWCLTTPRIRMDFDIDPCTPEMPDLSSVTQDIIKLVAQANNKQPTTTAVHTSSKARLNTPPAGKENRTQSVAQVSEKEFHGLPSYMKQIPLISLNLALNKISHVLEKRRT</sequence>
<dbReference type="InterPro" id="IPR033341">
    <property type="entry name" value="SKA3"/>
</dbReference>
<keyword evidence="11" id="KW-0131">Cell cycle</keyword>
<evidence type="ECO:0000256" key="8">
    <source>
        <dbReference type="ARBA" id="ARBA00022776"/>
    </source>
</evidence>
<evidence type="ECO:0000256" key="12">
    <source>
        <dbReference type="ARBA" id="ARBA00023328"/>
    </source>
</evidence>
<evidence type="ECO:0000256" key="2">
    <source>
        <dbReference type="ARBA" id="ARBA00004629"/>
    </source>
</evidence>
<evidence type="ECO:0000256" key="4">
    <source>
        <dbReference type="ARBA" id="ARBA00022454"/>
    </source>
</evidence>
<feature type="region of interest" description="Disordered" evidence="13">
    <location>
        <begin position="487"/>
        <end position="514"/>
    </location>
</feature>
<dbReference type="GO" id="GO:0051301">
    <property type="term" value="P:cell division"/>
    <property type="evidence" value="ECO:0007669"/>
    <property type="project" value="UniProtKB-KW"/>
</dbReference>
<feature type="region of interest" description="Disordered" evidence="13">
    <location>
        <begin position="119"/>
        <end position="157"/>
    </location>
</feature>
<evidence type="ECO:0000256" key="7">
    <source>
        <dbReference type="ARBA" id="ARBA00022701"/>
    </source>
</evidence>
<dbReference type="PANTHER" id="PTHR48118">
    <property type="entry name" value="SPINDLE AND KINETOCHORE-ASSOCIATED PROTEIN 3"/>
    <property type="match status" value="1"/>
</dbReference>
<dbReference type="PANTHER" id="PTHR48118:SF1">
    <property type="entry name" value="SPINDLE AND KINETOCHORE-ASSOCIATED PROTEIN 3"/>
    <property type="match status" value="1"/>
</dbReference>
<evidence type="ECO:0000313" key="15">
    <source>
        <dbReference type="Proteomes" id="UP000727407"/>
    </source>
</evidence>
<feature type="region of interest" description="Disordered" evidence="13">
    <location>
        <begin position="316"/>
        <end position="342"/>
    </location>
</feature>
<comment type="similarity">
    <text evidence="3">Belongs to the SKA3 family.</text>
</comment>
<dbReference type="Proteomes" id="UP000727407">
    <property type="component" value="Unassembled WGS sequence"/>
</dbReference>
<proteinExistence type="inferred from homology"/>
<keyword evidence="8" id="KW-0498">Mitosis</keyword>
<keyword evidence="6" id="KW-0132">Cell division</keyword>
<gene>
    <name evidence="14" type="primary">ska3</name>
    <name evidence="14" type="ORF">DAT39_008238</name>
</gene>
<keyword evidence="10" id="KW-0206">Cytoskeleton</keyword>
<dbReference type="OrthoDB" id="5987638at2759"/>
<evidence type="ECO:0000256" key="3">
    <source>
        <dbReference type="ARBA" id="ARBA00007716"/>
    </source>
</evidence>
<dbReference type="EMBL" id="QNUK01000099">
    <property type="protein sequence ID" value="KAF5902033.1"/>
    <property type="molecule type" value="Genomic_DNA"/>
</dbReference>
<feature type="non-terminal residue" evidence="14">
    <location>
        <position position="554"/>
    </location>
</feature>
<feature type="region of interest" description="Disordered" evidence="13">
    <location>
        <begin position="255"/>
        <end position="281"/>
    </location>
</feature>
<evidence type="ECO:0000313" key="14">
    <source>
        <dbReference type="EMBL" id="KAF5902033.1"/>
    </source>
</evidence>
<reference evidence="14" key="1">
    <citation type="submission" date="2020-07" db="EMBL/GenBank/DDBJ databases">
        <title>Clarias magur genome sequencing, assembly and annotation.</title>
        <authorList>
            <person name="Kushwaha B."/>
            <person name="Kumar R."/>
            <person name="Das P."/>
            <person name="Joshi C.G."/>
            <person name="Kumar D."/>
            <person name="Nagpure N.S."/>
            <person name="Pandey M."/>
            <person name="Agarwal S."/>
            <person name="Srivastava S."/>
            <person name="Singh M."/>
            <person name="Sahoo L."/>
            <person name="Jayasankar P."/>
            <person name="Meher P.K."/>
            <person name="Koringa P.G."/>
            <person name="Iquebal M.A."/>
            <person name="Das S.P."/>
            <person name="Bit A."/>
            <person name="Patnaik S."/>
            <person name="Patel N."/>
            <person name="Shah T.M."/>
            <person name="Hinsu A."/>
            <person name="Jena J.K."/>
        </authorList>
    </citation>
    <scope>NUCLEOTIDE SEQUENCE</scope>
    <source>
        <strain evidence="14">CIFAMagur01</strain>
        <tissue evidence="14">Testis</tissue>
    </source>
</reference>
<evidence type="ECO:0000256" key="13">
    <source>
        <dbReference type="SAM" id="MobiDB-lite"/>
    </source>
</evidence>
<dbReference type="GO" id="GO:0000278">
    <property type="term" value="P:mitotic cell cycle"/>
    <property type="evidence" value="ECO:0007669"/>
    <property type="project" value="TreeGrafter"/>
</dbReference>
<dbReference type="Gene3D" id="6.10.250.1400">
    <property type="match status" value="1"/>
</dbReference>
<evidence type="ECO:0000256" key="1">
    <source>
        <dbReference type="ARBA" id="ARBA00004186"/>
    </source>
</evidence>
<accession>A0A8J4U8H7</accession>
<protein>
    <submittedName>
        <fullName evidence="14">Spindle and kinetochore-associated protein 3</fullName>
    </submittedName>
</protein>
<keyword evidence="5" id="KW-0963">Cytoplasm</keyword>
<keyword evidence="9" id="KW-0995">Kinetochore</keyword>
<dbReference type="GO" id="GO:0007059">
    <property type="term" value="P:chromosome segregation"/>
    <property type="evidence" value="ECO:0007669"/>
    <property type="project" value="InterPro"/>
</dbReference>